<dbReference type="GO" id="GO:0016020">
    <property type="term" value="C:membrane"/>
    <property type="evidence" value="ECO:0007669"/>
    <property type="project" value="UniProtKB-SubCell"/>
</dbReference>
<evidence type="ECO:0000313" key="17">
    <source>
        <dbReference type="EMBL" id="CAE7177606.1"/>
    </source>
</evidence>
<dbReference type="PRINTS" id="PR00119">
    <property type="entry name" value="CATATPASE"/>
</dbReference>
<dbReference type="SUPFAM" id="SSF81653">
    <property type="entry name" value="Calcium ATPase, transduction domain A"/>
    <property type="match status" value="1"/>
</dbReference>
<dbReference type="NCBIfam" id="TIGR01494">
    <property type="entry name" value="ATPase_P-type"/>
    <property type="match status" value="1"/>
</dbReference>
<evidence type="ECO:0000256" key="7">
    <source>
        <dbReference type="ARBA" id="ARBA00022840"/>
    </source>
</evidence>
<dbReference type="InterPro" id="IPR018303">
    <property type="entry name" value="ATPase_P-typ_P_site"/>
</dbReference>
<evidence type="ECO:0000256" key="13">
    <source>
        <dbReference type="RuleBase" id="RU362082"/>
    </source>
</evidence>
<evidence type="ECO:0000256" key="5">
    <source>
        <dbReference type="ARBA" id="ARBA00022723"/>
    </source>
</evidence>
<dbReference type="Proteomes" id="UP000663827">
    <property type="component" value="Unassembled WGS sequence"/>
</dbReference>
<evidence type="ECO:0000256" key="9">
    <source>
        <dbReference type="ARBA" id="ARBA00022967"/>
    </source>
</evidence>
<keyword evidence="8 13" id="KW-0460">Magnesium</keyword>
<dbReference type="SUPFAM" id="SSF81665">
    <property type="entry name" value="Calcium ATPase, transmembrane domain M"/>
    <property type="match status" value="1"/>
</dbReference>
<feature type="region of interest" description="Disordered" evidence="14">
    <location>
        <begin position="323"/>
        <end position="357"/>
    </location>
</feature>
<evidence type="ECO:0000256" key="6">
    <source>
        <dbReference type="ARBA" id="ARBA00022741"/>
    </source>
</evidence>
<feature type="compositionally biased region" description="Basic and acidic residues" evidence="14">
    <location>
        <begin position="58"/>
        <end position="67"/>
    </location>
</feature>
<dbReference type="PANTHER" id="PTHR45630">
    <property type="entry name" value="CATION-TRANSPORTING ATPASE-RELATED"/>
    <property type="match status" value="1"/>
</dbReference>
<feature type="compositionally biased region" description="Low complexity" evidence="14">
    <location>
        <begin position="331"/>
        <end position="342"/>
    </location>
</feature>
<dbReference type="GO" id="GO:0005524">
    <property type="term" value="F:ATP binding"/>
    <property type="evidence" value="ECO:0007669"/>
    <property type="project" value="UniProtKB-UniRule"/>
</dbReference>
<dbReference type="EC" id="7.2.2.-" evidence="13"/>
<feature type="compositionally biased region" description="Basic and acidic residues" evidence="14">
    <location>
        <begin position="82"/>
        <end position="93"/>
    </location>
</feature>
<evidence type="ECO:0000256" key="3">
    <source>
        <dbReference type="ARBA" id="ARBA00022553"/>
    </source>
</evidence>
<dbReference type="GO" id="GO:0016887">
    <property type="term" value="F:ATP hydrolysis activity"/>
    <property type="evidence" value="ECO:0007669"/>
    <property type="project" value="InterPro"/>
</dbReference>
<comment type="caution">
    <text evidence="17">The sequence shown here is derived from an EMBL/GenBank/DDBJ whole genome shotgun (WGS) entry which is preliminary data.</text>
</comment>
<proteinExistence type="inferred from homology"/>
<feature type="domain" description="P5B-type ATPase N-terminal" evidence="16">
    <location>
        <begin position="209"/>
        <end position="372"/>
    </location>
</feature>
<dbReference type="InterPro" id="IPR008250">
    <property type="entry name" value="ATPase_P-typ_transduc_dom_A_sf"/>
</dbReference>
<evidence type="ECO:0000259" key="16">
    <source>
        <dbReference type="Pfam" id="PF12409"/>
    </source>
</evidence>
<keyword evidence="4 13" id="KW-0812">Transmembrane</keyword>
<reference evidence="17" key="1">
    <citation type="submission" date="2021-01" db="EMBL/GenBank/DDBJ databases">
        <authorList>
            <person name="Kaushik A."/>
        </authorList>
    </citation>
    <scope>NUCLEOTIDE SEQUENCE</scope>
    <source>
        <strain evidence="17">AG5</strain>
    </source>
</reference>
<dbReference type="GO" id="GO:0019829">
    <property type="term" value="F:ATPase-coupled monoatomic cation transmembrane transporter activity"/>
    <property type="evidence" value="ECO:0007669"/>
    <property type="project" value="UniProtKB-UniRule"/>
</dbReference>
<dbReference type="GO" id="GO:0046872">
    <property type="term" value="F:metal ion binding"/>
    <property type="evidence" value="ECO:0007669"/>
    <property type="project" value="UniProtKB-UniRule"/>
</dbReference>
<keyword evidence="6 13" id="KW-0547">Nucleotide-binding</keyword>
<dbReference type="InterPro" id="IPR006544">
    <property type="entry name" value="P-type_TPase_V"/>
</dbReference>
<feature type="domain" description="P-type ATPase A" evidence="15">
    <location>
        <begin position="492"/>
        <end position="620"/>
    </location>
</feature>
<evidence type="ECO:0000256" key="10">
    <source>
        <dbReference type="ARBA" id="ARBA00022989"/>
    </source>
</evidence>
<dbReference type="PROSITE" id="PS00154">
    <property type="entry name" value="ATPASE_E1_E2"/>
    <property type="match status" value="1"/>
</dbReference>
<dbReference type="GO" id="GO:0140358">
    <property type="term" value="F:P-type transmembrane transporter activity"/>
    <property type="evidence" value="ECO:0007669"/>
    <property type="project" value="InterPro"/>
</dbReference>
<dbReference type="InterPro" id="IPR059000">
    <property type="entry name" value="ATPase_P-type_domA"/>
</dbReference>
<accession>A0A8H3E8I9</accession>
<dbReference type="FunFam" id="1.20.1110.10:FF:000032">
    <property type="entry name" value="Cation-transporting ATPase"/>
    <property type="match status" value="1"/>
</dbReference>
<comment type="caution">
    <text evidence="13">Lacks conserved residue(s) required for the propagation of feature annotation.</text>
</comment>
<evidence type="ECO:0000256" key="1">
    <source>
        <dbReference type="ARBA" id="ARBA00004141"/>
    </source>
</evidence>
<evidence type="ECO:0000313" key="18">
    <source>
        <dbReference type="Proteomes" id="UP000663827"/>
    </source>
</evidence>
<name>A0A8H3E8I9_9AGAM</name>
<feature type="transmembrane region" description="Helical" evidence="13">
    <location>
        <begin position="226"/>
        <end position="246"/>
    </location>
</feature>
<protein>
    <recommendedName>
        <fullName evidence="13">Cation-transporting ATPase</fullName>
        <ecNumber evidence="13">7.2.2.-</ecNumber>
    </recommendedName>
</protein>
<evidence type="ECO:0000256" key="8">
    <source>
        <dbReference type="ARBA" id="ARBA00022842"/>
    </source>
</evidence>
<keyword evidence="5 13" id="KW-0479">Metal-binding</keyword>
<keyword evidence="9 13" id="KW-1278">Translocase</keyword>
<evidence type="ECO:0000259" key="15">
    <source>
        <dbReference type="Pfam" id="PF00122"/>
    </source>
</evidence>
<dbReference type="PANTHER" id="PTHR45630:SF8">
    <property type="entry name" value="CATION-TRANSPORTING ATPASE"/>
    <property type="match status" value="1"/>
</dbReference>
<dbReference type="InterPro" id="IPR047819">
    <property type="entry name" value="P5A-ATPase_N"/>
</dbReference>
<dbReference type="Pfam" id="PF12409">
    <property type="entry name" value="P5-ATPase"/>
    <property type="match status" value="1"/>
</dbReference>
<evidence type="ECO:0000256" key="11">
    <source>
        <dbReference type="ARBA" id="ARBA00023136"/>
    </source>
</evidence>
<feature type="transmembrane region" description="Helical" evidence="13">
    <location>
        <begin position="637"/>
        <end position="661"/>
    </location>
</feature>
<dbReference type="EMBL" id="CAJNJQ010002490">
    <property type="protein sequence ID" value="CAE7177606.1"/>
    <property type="molecule type" value="Genomic_DNA"/>
</dbReference>
<comment type="catalytic activity">
    <reaction evidence="12 13">
        <text>ATP + H2O = ADP + phosphate + H(+)</text>
        <dbReference type="Rhea" id="RHEA:13065"/>
        <dbReference type="ChEBI" id="CHEBI:15377"/>
        <dbReference type="ChEBI" id="CHEBI:15378"/>
        <dbReference type="ChEBI" id="CHEBI:30616"/>
        <dbReference type="ChEBI" id="CHEBI:43474"/>
        <dbReference type="ChEBI" id="CHEBI:456216"/>
    </reaction>
</comment>
<dbReference type="InterPro" id="IPR023298">
    <property type="entry name" value="ATPase_P-typ_TM_dom_sf"/>
</dbReference>
<comment type="subcellular location">
    <subcellularLocation>
        <location evidence="1 13">Membrane</location>
        <topology evidence="1 13">Multi-pass membrane protein</topology>
    </subcellularLocation>
</comment>
<keyword evidence="7 13" id="KW-0067">ATP-binding</keyword>
<dbReference type="Gene3D" id="1.20.1110.10">
    <property type="entry name" value="Calcium-transporting ATPase, transmembrane domain"/>
    <property type="match status" value="1"/>
</dbReference>
<dbReference type="AlphaFoldDB" id="A0A8H3E8I9"/>
<organism evidence="17 18">
    <name type="scientific">Rhizoctonia solani</name>
    <dbReference type="NCBI Taxonomy" id="456999"/>
    <lineage>
        <taxon>Eukaryota</taxon>
        <taxon>Fungi</taxon>
        <taxon>Dikarya</taxon>
        <taxon>Basidiomycota</taxon>
        <taxon>Agaricomycotina</taxon>
        <taxon>Agaricomycetes</taxon>
        <taxon>Cantharellales</taxon>
        <taxon>Ceratobasidiaceae</taxon>
        <taxon>Rhizoctonia</taxon>
    </lineage>
</organism>
<sequence>MHDYTEGASPQDIRAAAQATSRRRRDSQVGSAYGDDDEEGAVFGGPQAALVPSSVTSFHRERPLWRRDSRRKSISSRRSIGSRRESIDSRVVSDADGLSGDEVESPSEEHPRTGMFASFTGLFRTETQETRPGLSRRTSEASSVGQWDIPLGSDVSGSPLPSPTASLPILTGQDTFFGDTRIDISPPPSLYDVDATLPESRQNVYVADEDAHLRLTGYVRIKWRNIIWYTLSVLSLGALALVGRWVPTLWLRLVAKQVAFPQAEFVVVETEHADFLFVDIQSIPYPYSLDTVINTSSTNPSTGHATPAEAALSKLASRDPSIRSNLSGAHNGSSSQLNGSNGTLRVEPNGNGKPEPMGTLSFVDYRYNRFVLDPRTRKFAMLRNWRDRTWPNISSLAGGLNTGTRDQRTTAFGPNQVEIEAKTTGTLLIEEVLHPFYVFQLASILLWSLDDYYYYAFCIALISCLSVGTTLVETKKTIAKMREMSRFKCDVGVKVNGEWQTKSSSDLVPGDTISLQSPNLHTVPADILLLAGDAIVNESMLTGESVPVSKVPATEAGIRNYVLGVGKNDADVGPELAKSFLYAGTRVVRVRGGNGTGDDAVGVVVRTGFNTTKGALVRSMLFPKPMGFKFYRDSMRFIGVLAIIAILGFLASAVQFVKLGISWQTILVRALDLITIVVPPALPATLSIGTAFAIARLRKAGVFCIAPTRVNVGGKVDVVCFDKTGTLTEDGLDVLGVRGIEGEEQVIGLVLELHFDEFAKARRV</sequence>
<dbReference type="InterPro" id="IPR001757">
    <property type="entry name" value="P_typ_ATPase"/>
</dbReference>
<comment type="similarity">
    <text evidence="2 13">Belongs to the cation transport ATPase (P-type) (TC 3.A.3) family. Type V subfamily.</text>
</comment>
<keyword evidence="3" id="KW-0597">Phosphoprotein</keyword>
<feature type="transmembrane region" description="Helical" evidence="13">
    <location>
        <begin position="673"/>
        <end position="695"/>
    </location>
</feature>
<evidence type="ECO:0000256" key="2">
    <source>
        <dbReference type="ARBA" id="ARBA00006000"/>
    </source>
</evidence>
<feature type="region of interest" description="Disordered" evidence="14">
    <location>
        <begin position="1"/>
        <end position="164"/>
    </location>
</feature>
<evidence type="ECO:0000256" key="14">
    <source>
        <dbReference type="SAM" id="MobiDB-lite"/>
    </source>
</evidence>
<keyword evidence="10 13" id="KW-1133">Transmembrane helix</keyword>
<feature type="transmembrane region" description="Helical" evidence="13">
    <location>
        <begin position="452"/>
        <end position="472"/>
    </location>
</feature>
<evidence type="ECO:0000256" key="12">
    <source>
        <dbReference type="ARBA" id="ARBA00049360"/>
    </source>
</evidence>
<gene>
    <name evidence="17" type="ORF">RDB_LOCUS113445</name>
</gene>
<dbReference type="Pfam" id="PF00122">
    <property type="entry name" value="E1-E2_ATPase"/>
    <property type="match status" value="1"/>
</dbReference>
<evidence type="ECO:0000256" key="4">
    <source>
        <dbReference type="ARBA" id="ARBA00022692"/>
    </source>
</evidence>
<keyword evidence="11 13" id="KW-0472">Membrane</keyword>
<dbReference type="GO" id="GO:0006874">
    <property type="term" value="P:intracellular calcium ion homeostasis"/>
    <property type="evidence" value="ECO:0007669"/>
    <property type="project" value="TreeGrafter"/>
</dbReference>
<dbReference type="Gene3D" id="2.70.150.10">
    <property type="entry name" value="Calcium-transporting ATPase, cytoplasmic transduction domain A"/>
    <property type="match status" value="1"/>
</dbReference>